<dbReference type="SUPFAM" id="SSF102405">
    <property type="entry name" value="MCP/YpsA-like"/>
    <property type="match status" value="1"/>
</dbReference>
<dbReference type="InterPro" id="IPR049788">
    <property type="entry name" value="PpnN"/>
</dbReference>
<reference evidence="7" key="1">
    <citation type="journal article" date="2019" name="Int. J. Syst. Evol. Microbiol.">
        <title>The Global Catalogue of Microorganisms (GCM) 10K type strain sequencing project: providing services to taxonomists for standard genome sequencing and annotation.</title>
        <authorList>
            <consortium name="The Broad Institute Genomics Platform"/>
            <consortium name="The Broad Institute Genome Sequencing Center for Infectious Disease"/>
            <person name="Wu L."/>
            <person name="Ma J."/>
        </authorList>
    </citation>
    <scope>NUCLEOTIDE SEQUENCE [LARGE SCALE GENOMIC DNA]</scope>
    <source>
        <strain evidence="7">JCM 18401</strain>
    </source>
</reference>
<dbReference type="Pfam" id="PF11892">
    <property type="entry name" value="PpnN_C"/>
    <property type="match status" value="1"/>
</dbReference>
<dbReference type="InterPro" id="IPR021826">
    <property type="entry name" value="PpnN_C"/>
</dbReference>
<evidence type="ECO:0000313" key="6">
    <source>
        <dbReference type="EMBL" id="GAA4901191.1"/>
    </source>
</evidence>
<dbReference type="PANTHER" id="PTHR43393">
    <property type="entry name" value="CYTOKININ RIBOSIDE 5'-MONOPHOSPHATE PHOSPHORIBOHYDROLASE"/>
    <property type="match status" value="1"/>
</dbReference>
<evidence type="ECO:0000313" key="7">
    <source>
        <dbReference type="Proteomes" id="UP001499988"/>
    </source>
</evidence>
<dbReference type="Pfam" id="PF14793">
    <property type="entry name" value="DUF4478"/>
    <property type="match status" value="1"/>
</dbReference>
<gene>
    <name evidence="6" type="primary">ppnN</name>
    <name evidence="6" type="ORF">GCM10023333_38960</name>
</gene>
<evidence type="ECO:0000259" key="4">
    <source>
        <dbReference type="Pfam" id="PF11892"/>
    </source>
</evidence>
<dbReference type="InterPro" id="IPR052341">
    <property type="entry name" value="LOG_family_nucleotidases"/>
</dbReference>
<comment type="caution">
    <text evidence="6">The sequence shown here is derived from an EMBL/GenBank/DDBJ whole genome shotgun (WGS) entry which is preliminary data.</text>
</comment>
<dbReference type="Gene3D" id="3.30.1850.10">
    <property type="entry name" value="MoCo carrier protein-like"/>
    <property type="match status" value="1"/>
</dbReference>
<comment type="catalytic activity">
    <reaction evidence="1">
        <text>AMP + H2O = D-ribose 5-phosphate + adenine</text>
        <dbReference type="Rhea" id="RHEA:20129"/>
        <dbReference type="ChEBI" id="CHEBI:15377"/>
        <dbReference type="ChEBI" id="CHEBI:16708"/>
        <dbReference type="ChEBI" id="CHEBI:78346"/>
        <dbReference type="ChEBI" id="CHEBI:456215"/>
        <dbReference type="EC" id="3.2.2.4"/>
    </reaction>
</comment>
<proteinExistence type="predicted"/>
<dbReference type="Pfam" id="PF03641">
    <property type="entry name" value="Lysine_decarbox"/>
    <property type="match status" value="1"/>
</dbReference>
<dbReference type="InterPro" id="IPR037153">
    <property type="entry name" value="PpnN-like_sf"/>
</dbReference>
<dbReference type="InterPro" id="IPR031100">
    <property type="entry name" value="LOG_fam"/>
</dbReference>
<name>A0ABP9FG87_9GAMM</name>
<evidence type="ECO:0000256" key="1">
    <source>
        <dbReference type="ARBA" id="ARBA00000274"/>
    </source>
</evidence>
<dbReference type="EC" id="3.2.2.4" evidence="2"/>
<evidence type="ECO:0000259" key="5">
    <source>
        <dbReference type="Pfam" id="PF14793"/>
    </source>
</evidence>
<dbReference type="NCBIfam" id="NF038390">
    <property type="entry name" value="Nsidase_PpnN"/>
    <property type="match status" value="1"/>
</dbReference>
<dbReference type="PANTHER" id="PTHR43393:SF1">
    <property type="entry name" value="PYRIMIDINE_PURINE NUCLEOTIDE 5'-MONOPHOSPHATE NUCLEOSIDASE"/>
    <property type="match status" value="1"/>
</dbReference>
<evidence type="ECO:0000256" key="2">
    <source>
        <dbReference type="ARBA" id="ARBA00011985"/>
    </source>
</evidence>
<feature type="domain" description="Pyrimidine/purine nucleotide 5'-monophosphate nucleosidase N-terminal" evidence="5">
    <location>
        <begin position="3"/>
        <end position="110"/>
    </location>
</feature>
<sequence>MQIQVRPRGSLDQLSQLEVERLRESAASELYQLFRSCALAVLASGIKTDDSETLFKRHLDFHIRVLRQERGVILELTNPPQDALVDGKLMRSIQEHLFAVLRDILYINDRFENLRHINLTNATHITNVVFEILRNAKAIPTGGKTNMVVCWGGHSINDVEFQYTREVGFQMGLRELNICTGCGPGAMEGPMKGAAIAHAKQRVKEGRFLGLTEPSIIAAEPPNQIVNELVILPDIEKRLEGFVRLAHGIVIFPGGVGTAEELLYLLGILLHPDNAAEPLPVVLTGPTESRAYFDEINDFIGATLGPKAQARYHIIIDDPIAVARCLKQQIPNVKAYRQQTGDAFAYNWRMKIEPEFQLPFLPSHQAMANLALQPQAHTAQLAGNLRKAFSGIVAGNVKADGVRAIAKYGPFKLTGDPQLMKRMDALLSAFVNQGRMKLPGSTYHPCYEIDHG</sequence>
<dbReference type="EMBL" id="BAABJZ010000104">
    <property type="protein sequence ID" value="GAA4901191.1"/>
    <property type="molecule type" value="Genomic_DNA"/>
</dbReference>
<evidence type="ECO:0000256" key="3">
    <source>
        <dbReference type="ARBA" id="ARBA00031983"/>
    </source>
</evidence>
<accession>A0ABP9FG87</accession>
<dbReference type="RefSeq" id="WP_345337171.1">
    <property type="nucleotide sequence ID" value="NZ_BAABJZ010000104.1"/>
</dbReference>
<keyword evidence="7" id="KW-1185">Reference proteome</keyword>
<dbReference type="InterPro" id="IPR027820">
    <property type="entry name" value="PpnN_N"/>
</dbReference>
<dbReference type="Proteomes" id="UP001499988">
    <property type="component" value="Unassembled WGS sequence"/>
</dbReference>
<protein>
    <recommendedName>
        <fullName evidence="3">AMP nucleosidase</fullName>
        <ecNumber evidence="2">3.2.2.4</ecNumber>
    </recommendedName>
    <alternativeName>
        <fullName evidence="3">AMP nucleosidase</fullName>
    </alternativeName>
</protein>
<feature type="domain" description="Pyrimidine/purine nucleotide 5'-monophosphate nucleosidase C-terminal" evidence="4">
    <location>
        <begin position="331"/>
        <end position="449"/>
    </location>
</feature>
<dbReference type="Gene3D" id="3.40.50.450">
    <property type="match status" value="1"/>
</dbReference>
<organism evidence="6 7">
    <name type="scientific">Ferrimonas pelagia</name>
    <dbReference type="NCBI Taxonomy" id="1177826"/>
    <lineage>
        <taxon>Bacteria</taxon>
        <taxon>Pseudomonadati</taxon>
        <taxon>Pseudomonadota</taxon>
        <taxon>Gammaproteobacteria</taxon>
        <taxon>Alteromonadales</taxon>
        <taxon>Ferrimonadaceae</taxon>
        <taxon>Ferrimonas</taxon>
    </lineage>
</organism>